<keyword evidence="3" id="KW-1185">Reference proteome</keyword>
<dbReference type="PIRSF" id="PIRSF037226">
    <property type="entry name" value="Amidohydrolase_ACY1L2_prd"/>
    <property type="match status" value="1"/>
</dbReference>
<accession>A0ABS6ELZ3</accession>
<dbReference type="InterPro" id="IPR017144">
    <property type="entry name" value="Xaa-Arg_dipeptidase"/>
</dbReference>
<organism evidence="2 3">
    <name type="scientific">Clostridium mobile</name>
    <dbReference type="NCBI Taxonomy" id="2841512"/>
    <lineage>
        <taxon>Bacteria</taxon>
        <taxon>Bacillati</taxon>
        <taxon>Bacillota</taxon>
        <taxon>Clostridia</taxon>
        <taxon>Eubacteriales</taxon>
        <taxon>Clostridiaceae</taxon>
        <taxon>Clostridium</taxon>
    </lineage>
</organism>
<dbReference type="RefSeq" id="WP_216440824.1">
    <property type="nucleotide sequence ID" value="NZ_JAHLQF010000004.1"/>
</dbReference>
<comment type="caution">
    <text evidence="2">The sequence shown here is derived from an EMBL/GenBank/DDBJ whole genome shotgun (WGS) entry which is preliminary data.</text>
</comment>
<dbReference type="PANTHER" id="PTHR30575">
    <property type="entry name" value="PEPTIDASE M20"/>
    <property type="match status" value="1"/>
</dbReference>
<evidence type="ECO:0000313" key="2">
    <source>
        <dbReference type="EMBL" id="MBU5486246.1"/>
    </source>
</evidence>
<proteinExistence type="inferred from homology"/>
<name>A0ABS6ELZ3_9CLOT</name>
<comment type="similarity">
    <text evidence="1">Belongs to the peptidase M20A family.</text>
</comment>
<dbReference type="InterPro" id="IPR052030">
    <property type="entry name" value="Peptidase_M20/M20A_hydrolases"/>
</dbReference>
<dbReference type="Proteomes" id="UP000726170">
    <property type="component" value="Unassembled WGS sequence"/>
</dbReference>
<protein>
    <recommendedName>
        <fullName evidence="1">Peptidase M20 domain-containing protein 2</fullName>
    </recommendedName>
</protein>
<dbReference type="EMBL" id="JAHLQF010000004">
    <property type="protein sequence ID" value="MBU5486246.1"/>
    <property type="molecule type" value="Genomic_DNA"/>
</dbReference>
<sequence>MKQEIVTSLSLLDEEIFNLSKYIYENPEESFHEYKCSDYLINILRKYRFNVTENFIHIPTAFYAEYGVGHPKICFICEYDSADDLGHISGHNLISSMSIAAALSLTRVIDKIGGSIVVIGCPGEYVGSSKITMTRQGVFNGIDVVLMAHPNTITAEIGSSTALIPLEITYTSEKGMSFMKTSSYSALDAGILTFNALNTLSKGFDSATTVNGVITEGGTSPSLLPHLWRGRFYIRGSKMYHIEPLEKRIRDFVKSISNLLDVHSEVSLYELPYDEFITNSTLSRIFSHNLKESGVIEVDTPKDTFSSLSLGTVSHVVPCIHPYISIVEDESIKYSSPEFAMVTISRFAHEQVMKVAQALAITALDLLQKESLLSEIKLEFDRKTKKK</sequence>
<evidence type="ECO:0000256" key="1">
    <source>
        <dbReference type="PIRNR" id="PIRNR037226"/>
    </source>
</evidence>
<dbReference type="PANTHER" id="PTHR30575:SF0">
    <property type="entry name" value="XAA-ARG DIPEPTIDASE"/>
    <property type="match status" value="1"/>
</dbReference>
<evidence type="ECO:0000313" key="3">
    <source>
        <dbReference type="Proteomes" id="UP000726170"/>
    </source>
</evidence>
<reference evidence="2 3" key="1">
    <citation type="submission" date="2021-06" db="EMBL/GenBank/DDBJ databases">
        <authorList>
            <person name="Sun Q."/>
            <person name="Li D."/>
        </authorList>
    </citation>
    <scope>NUCLEOTIDE SEQUENCE [LARGE SCALE GENOMIC DNA]</scope>
    <source>
        <strain evidence="2 3">MSJ-11</strain>
    </source>
</reference>
<gene>
    <name evidence="2" type="ORF">KQI86_18155</name>
</gene>